<sequence>MTFTRKDCLLKHFWLPYKHQGELAELSNNLLNETEAMFILLQKINSDSLEMHFG</sequence>
<organism evidence="1">
    <name type="scientific">Lepeophtheirus salmonis</name>
    <name type="common">Salmon louse</name>
    <name type="synonym">Caligus salmonis</name>
    <dbReference type="NCBI Taxonomy" id="72036"/>
    <lineage>
        <taxon>Eukaryota</taxon>
        <taxon>Metazoa</taxon>
        <taxon>Ecdysozoa</taxon>
        <taxon>Arthropoda</taxon>
        <taxon>Crustacea</taxon>
        <taxon>Multicrustacea</taxon>
        <taxon>Hexanauplia</taxon>
        <taxon>Copepoda</taxon>
        <taxon>Siphonostomatoida</taxon>
        <taxon>Caligidae</taxon>
        <taxon>Lepeophtheirus</taxon>
    </lineage>
</organism>
<name>A0A0K2UQF4_LEPSM</name>
<reference evidence="1" key="1">
    <citation type="submission" date="2014-05" db="EMBL/GenBank/DDBJ databases">
        <authorList>
            <person name="Chronopoulou M."/>
        </authorList>
    </citation>
    <scope>NUCLEOTIDE SEQUENCE</scope>
    <source>
        <tissue evidence="1">Whole organism</tissue>
    </source>
</reference>
<dbReference type="AlphaFoldDB" id="A0A0K2UQF4"/>
<proteinExistence type="predicted"/>
<accession>A0A0K2UQF4</accession>
<protein>
    <submittedName>
        <fullName evidence="1">Uncharacterized protein</fullName>
    </submittedName>
</protein>
<dbReference type="EMBL" id="HACA01022605">
    <property type="protein sequence ID" value="CDW39966.1"/>
    <property type="molecule type" value="Transcribed_RNA"/>
</dbReference>
<evidence type="ECO:0000313" key="1">
    <source>
        <dbReference type="EMBL" id="CDW39966.1"/>
    </source>
</evidence>